<keyword evidence="3" id="KW-1185">Reference proteome</keyword>
<feature type="compositionally biased region" description="Basic and acidic residues" evidence="1">
    <location>
        <begin position="111"/>
        <end position="124"/>
    </location>
</feature>
<evidence type="ECO:0000313" key="3">
    <source>
        <dbReference type="Proteomes" id="UP001341281"/>
    </source>
</evidence>
<sequence>MHPLDITGAGVYCAKSLLGAIVTWFRFRVDEPNHSGSPNHCMRTPKRNEYQFTMARSRRDEMHTERTKRELTDFAEGCAPLKLSLSSSSRMGMERQIPFTSVRTQFRRTRSAPEQRPEKDDHKQGAHCPGVKSGKEAPQQQECVVQKKTTQHR</sequence>
<evidence type="ECO:0000313" key="2">
    <source>
        <dbReference type="EMBL" id="WVZ66175.1"/>
    </source>
</evidence>
<gene>
    <name evidence="2" type="ORF">U9M48_015437</name>
</gene>
<dbReference type="EMBL" id="CP144747">
    <property type="protein sequence ID" value="WVZ66175.1"/>
    <property type="molecule type" value="Genomic_DNA"/>
</dbReference>
<dbReference type="AlphaFoldDB" id="A0AAQ3WLV2"/>
<reference evidence="2 3" key="1">
    <citation type="submission" date="2024-02" db="EMBL/GenBank/DDBJ databases">
        <title>High-quality chromosome-scale genome assembly of Pensacola bahiagrass (Paspalum notatum Flugge var. saurae).</title>
        <authorList>
            <person name="Vega J.M."/>
            <person name="Podio M."/>
            <person name="Orjuela J."/>
            <person name="Siena L.A."/>
            <person name="Pessino S.C."/>
            <person name="Combes M.C."/>
            <person name="Mariac C."/>
            <person name="Albertini E."/>
            <person name="Pupilli F."/>
            <person name="Ortiz J.P.A."/>
            <person name="Leblanc O."/>
        </authorList>
    </citation>
    <scope>NUCLEOTIDE SEQUENCE [LARGE SCALE GENOMIC DNA]</scope>
    <source>
        <strain evidence="2">R1</strain>
        <tissue evidence="2">Leaf</tissue>
    </source>
</reference>
<dbReference type="Proteomes" id="UP001341281">
    <property type="component" value="Chromosome 03"/>
</dbReference>
<feature type="region of interest" description="Disordered" evidence="1">
    <location>
        <begin position="85"/>
        <end position="153"/>
    </location>
</feature>
<evidence type="ECO:0000256" key="1">
    <source>
        <dbReference type="SAM" id="MobiDB-lite"/>
    </source>
</evidence>
<accession>A0AAQ3WLV2</accession>
<proteinExistence type="predicted"/>
<protein>
    <submittedName>
        <fullName evidence="2">Uncharacterized protein</fullName>
    </submittedName>
</protein>
<organism evidence="2 3">
    <name type="scientific">Paspalum notatum var. saurae</name>
    <dbReference type="NCBI Taxonomy" id="547442"/>
    <lineage>
        <taxon>Eukaryota</taxon>
        <taxon>Viridiplantae</taxon>
        <taxon>Streptophyta</taxon>
        <taxon>Embryophyta</taxon>
        <taxon>Tracheophyta</taxon>
        <taxon>Spermatophyta</taxon>
        <taxon>Magnoliopsida</taxon>
        <taxon>Liliopsida</taxon>
        <taxon>Poales</taxon>
        <taxon>Poaceae</taxon>
        <taxon>PACMAD clade</taxon>
        <taxon>Panicoideae</taxon>
        <taxon>Andropogonodae</taxon>
        <taxon>Paspaleae</taxon>
        <taxon>Paspalinae</taxon>
        <taxon>Paspalum</taxon>
    </lineage>
</organism>
<name>A0AAQ3WLV2_PASNO</name>